<evidence type="ECO:0000256" key="1">
    <source>
        <dbReference type="ARBA" id="ARBA00004651"/>
    </source>
</evidence>
<gene>
    <name evidence="8" type="ORF">IPU22_11045</name>
</gene>
<evidence type="ECO:0000256" key="4">
    <source>
        <dbReference type="ARBA" id="ARBA00022989"/>
    </source>
</evidence>
<accession>A0AAQ0D6H6</accession>
<dbReference type="Pfam" id="PF07690">
    <property type="entry name" value="MFS_1"/>
    <property type="match status" value="1"/>
</dbReference>
<dbReference type="PROSITE" id="PS50850">
    <property type="entry name" value="MFS"/>
    <property type="match status" value="1"/>
</dbReference>
<feature type="transmembrane region" description="Helical" evidence="6">
    <location>
        <begin position="143"/>
        <end position="163"/>
    </location>
</feature>
<evidence type="ECO:0000256" key="5">
    <source>
        <dbReference type="ARBA" id="ARBA00023136"/>
    </source>
</evidence>
<dbReference type="InterPro" id="IPR052528">
    <property type="entry name" value="Sugar_transport-like"/>
</dbReference>
<sequence length="399" mass="43867">MTFFKTLKQYPSAQKFLWFSIFFFFSMYLSKTVHALWFEENHALTSFGFSYTMMAIAGSLSFFTGKIGDKISPSFALKLGAIVYAIGLVLRVFTQSFLLAGFSGFVAGLGASLVIISLRFWILTIGTKEDRPAIVSINETGTSIGVAVGTVVAGLLVTLFAHIVEHPMIYVLILAAVCCASTTLLVPKFPKKTSDEVEKEAKEQQEKPIKQYKVLVVGVVLFGVIIGLAVSLISPFMSIILKNQGLPVSLIGIFIAVNSIVSIVASPLFASQKVNRYKHWIFFGGEVIAAILLLLYLTPLSSFVILLILVVRSFLYTGSFIAQELMELEMFPQQHLGFFFGLSQSSFFIGDAVGGTFGGYIYSLSITMGILICTALLLFNAVLFPIFYVMMSKYGKRKI</sequence>
<dbReference type="PANTHER" id="PTHR23526">
    <property type="entry name" value="INTEGRAL MEMBRANE TRANSPORT PROTEIN-RELATED"/>
    <property type="match status" value="1"/>
</dbReference>
<dbReference type="AlphaFoldDB" id="A0AAQ0D6H6"/>
<evidence type="ECO:0000313" key="9">
    <source>
        <dbReference type="Proteomes" id="UP000675994"/>
    </source>
</evidence>
<dbReference type="InterPro" id="IPR011701">
    <property type="entry name" value="MFS"/>
</dbReference>
<feature type="transmembrane region" description="Helical" evidence="6">
    <location>
        <begin position="169"/>
        <end position="186"/>
    </location>
</feature>
<organism evidence="8 9">
    <name type="scientific">Staphylococcus delphini</name>
    <dbReference type="NCBI Taxonomy" id="53344"/>
    <lineage>
        <taxon>Bacteria</taxon>
        <taxon>Bacillati</taxon>
        <taxon>Bacillota</taxon>
        <taxon>Bacilli</taxon>
        <taxon>Bacillales</taxon>
        <taxon>Staphylococcaceae</taxon>
        <taxon>Staphylococcus</taxon>
        <taxon>Staphylococcus intermedius group</taxon>
    </lineage>
</organism>
<name>A0AAQ0D6H6_9STAP</name>
<evidence type="ECO:0000259" key="7">
    <source>
        <dbReference type="PROSITE" id="PS50850"/>
    </source>
</evidence>
<dbReference type="InterPro" id="IPR020846">
    <property type="entry name" value="MFS_dom"/>
</dbReference>
<feature type="transmembrane region" description="Helical" evidence="6">
    <location>
        <begin position="368"/>
        <end position="390"/>
    </location>
</feature>
<dbReference type="EMBL" id="CP063367">
    <property type="protein sequence ID" value="QUM69089.1"/>
    <property type="molecule type" value="Genomic_DNA"/>
</dbReference>
<keyword evidence="3 6" id="KW-0812">Transmembrane</keyword>
<proteinExistence type="predicted"/>
<evidence type="ECO:0000256" key="3">
    <source>
        <dbReference type="ARBA" id="ARBA00022692"/>
    </source>
</evidence>
<dbReference type="SUPFAM" id="SSF103473">
    <property type="entry name" value="MFS general substrate transporter"/>
    <property type="match status" value="1"/>
</dbReference>
<feature type="transmembrane region" description="Helical" evidence="6">
    <location>
        <begin position="16"/>
        <end position="37"/>
    </location>
</feature>
<evidence type="ECO:0000256" key="6">
    <source>
        <dbReference type="SAM" id="Phobius"/>
    </source>
</evidence>
<feature type="transmembrane region" description="Helical" evidence="6">
    <location>
        <begin position="99"/>
        <end position="122"/>
    </location>
</feature>
<dbReference type="RefSeq" id="WP_212574755.1">
    <property type="nucleotide sequence ID" value="NZ_CP063367.1"/>
</dbReference>
<feature type="transmembrane region" description="Helical" evidence="6">
    <location>
        <begin position="43"/>
        <end position="63"/>
    </location>
</feature>
<feature type="transmembrane region" description="Helical" evidence="6">
    <location>
        <begin position="303"/>
        <end position="326"/>
    </location>
</feature>
<dbReference type="GO" id="GO:0005886">
    <property type="term" value="C:plasma membrane"/>
    <property type="evidence" value="ECO:0007669"/>
    <property type="project" value="UniProtKB-SubCell"/>
</dbReference>
<reference evidence="8" key="1">
    <citation type="journal article" date="2021" name="Front. Microbiol.">
        <title>Presence and Characterization of a Novel cfr-Carrying Tn558 Transposon Derivative in Staphylococcus delphini Isolated From Retail Food.</title>
        <authorList>
            <person name="Zhang F."/>
            <person name="Wu S."/>
            <person name="Huang J."/>
            <person name="Yang R."/>
            <person name="Zhang J."/>
            <person name="Lei T."/>
            <person name="Dai J."/>
            <person name="Ding Y."/>
            <person name="Xue L."/>
            <person name="Wang J."/>
            <person name="Chen M."/>
            <person name="Wu Q."/>
        </authorList>
    </citation>
    <scope>NUCLEOTIDE SEQUENCE</scope>
    <source>
        <strain evidence="8">2794-1</strain>
    </source>
</reference>
<dbReference type="GO" id="GO:0022857">
    <property type="term" value="F:transmembrane transporter activity"/>
    <property type="evidence" value="ECO:0007669"/>
    <property type="project" value="InterPro"/>
</dbReference>
<feature type="domain" description="Major facilitator superfamily (MFS) profile" evidence="7">
    <location>
        <begin position="1"/>
        <end position="393"/>
    </location>
</feature>
<dbReference type="InterPro" id="IPR036259">
    <property type="entry name" value="MFS_trans_sf"/>
</dbReference>
<dbReference type="PANTHER" id="PTHR23526:SF2">
    <property type="entry name" value="MAJOR FACILITATOR SUPERFAMILY (MFS) PROFILE DOMAIN-CONTAINING PROTEIN"/>
    <property type="match status" value="1"/>
</dbReference>
<evidence type="ECO:0000313" key="8">
    <source>
        <dbReference type="EMBL" id="QUM69089.1"/>
    </source>
</evidence>
<evidence type="ECO:0000256" key="2">
    <source>
        <dbReference type="ARBA" id="ARBA00022448"/>
    </source>
</evidence>
<comment type="subcellular location">
    <subcellularLocation>
        <location evidence="1">Cell membrane</location>
        <topology evidence="1">Multi-pass membrane protein</topology>
    </subcellularLocation>
</comment>
<dbReference type="Gene3D" id="1.20.1250.20">
    <property type="entry name" value="MFS general substrate transporter like domains"/>
    <property type="match status" value="1"/>
</dbReference>
<protein>
    <submittedName>
        <fullName evidence="8">MFS transporter</fullName>
    </submittedName>
</protein>
<feature type="transmembrane region" description="Helical" evidence="6">
    <location>
        <begin position="338"/>
        <end position="362"/>
    </location>
</feature>
<keyword evidence="5 6" id="KW-0472">Membrane</keyword>
<dbReference type="Proteomes" id="UP000675994">
    <property type="component" value="Chromosome"/>
</dbReference>
<feature type="transmembrane region" description="Helical" evidence="6">
    <location>
        <begin position="75"/>
        <end position="93"/>
    </location>
</feature>
<keyword evidence="2" id="KW-0813">Transport</keyword>
<feature type="transmembrane region" description="Helical" evidence="6">
    <location>
        <begin position="280"/>
        <end position="297"/>
    </location>
</feature>
<feature type="transmembrane region" description="Helical" evidence="6">
    <location>
        <begin position="246"/>
        <end position="268"/>
    </location>
</feature>
<feature type="transmembrane region" description="Helical" evidence="6">
    <location>
        <begin position="214"/>
        <end position="240"/>
    </location>
</feature>
<keyword evidence="4 6" id="KW-1133">Transmembrane helix</keyword>